<reference evidence="5 6" key="1">
    <citation type="submission" date="2020-05" db="EMBL/GenBank/DDBJ databases">
        <authorList>
            <person name="Kim M.K."/>
        </authorList>
    </citation>
    <scope>NUCLEOTIDE SEQUENCE [LARGE SCALE GENOMIC DNA]</scope>
    <source>
        <strain evidence="5 6">BT25</strain>
    </source>
</reference>
<dbReference type="EMBL" id="JABUMX010000008">
    <property type="protein sequence ID" value="NTS33926.1"/>
    <property type="molecule type" value="Genomic_DNA"/>
</dbReference>
<sequence>MSAPCLFAPMTFGDLSLSNRIVMAPMTRRRAMHGKIPSELNALYYRQRAGAGLIISESIEVDPFSTIDVPTRPGLTNSAQESGWRLVTDAVHGAGGKIFAQLSHMGRTAHPSQLLDGRQPVGPSALAASGTIYTSTGPEPYATPRALEIPEIGTIVAEFAAAARRARSAGFDGIEIHGANGYLIDQFLRDGSNIRTDRYGGSVSNRTRLLIEIIAATQMHWPAARVGVRLSPTNTYQGMSDSDPVGNFAGIAALLDPLGLAYLHIVEPIVQSIGQPRTLKGIRDTFGGTLIVAGGYGRADAENVLASGAADLVAVGEAFIANPDLPERWRLSAGLSAADKSTFYTSGERGYTDYPPLSAVTD</sequence>
<dbReference type="SUPFAM" id="SSF51395">
    <property type="entry name" value="FMN-linked oxidoreductases"/>
    <property type="match status" value="1"/>
</dbReference>
<name>A0A849VVZ1_9HYPH</name>
<dbReference type="AlphaFoldDB" id="A0A849VVZ1"/>
<dbReference type="PANTHER" id="PTHR22893:SF91">
    <property type="entry name" value="NADPH DEHYDROGENASE 2-RELATED"/>
    <property type="match status" value="1"/>
</dbReference>
<comment type="similarity">
    <text evidence="2">Belongs to the NADH:flavin oxidoreductase/NADH oxidase family.</text>
</comment>
<protein>
    <submittedName>
        <fullName evidence="5">Alkene reductase</fullName>
    </submittedName>
</protein>
<comment type="caution">
    <text evidence="5">The sequence shown here is derived from an EMBL/GenBank/DDBJ whole genome shotgun (WGS) entry which is preliminary data.</text>
</comment>
<feature type="domain" description="NADH:flavin oxidoreductase/NADH oxidase N-terminal" evidence="4">
    <location>
        <begin position="6"/>
        <end position="328"/>
    </location>
</feature>
<dbReference type="InterPro" id="IPR001155">
    <property type="entry name" value="OxRdtase_FMN_N"/>
</dbReference>
<comment type="cofactor">
    <cofactor evidence="1">
        <name>FMN</name>
        <dbReference type="ChEBI" id="CHEBI:58210"/>
    </cofactor>
</comment>
<evidence type="ECO:0000313" key="5">
    <source>
        <dbReference type="EMBL" id="NTS33926.1"/>
    </source>
</evidence>
<dbReference type="FunFam" id="3.20.20.70:FF:000059">
    <property type="entry name" value="N-ethylmaleimide reductase, FMN-linked"/>
    <property type="match status" value="1"/>
</dbReference>
<dbReference type="RefSeq" id="WP_174208510.1">
    <property type="nucleotide sequence ID" value="NZ_JABUMX010000008.1"/>
</dbReference>
<dbReference type="CDD" id="cd02933">
    <property type="entry name" value="OYE_like_FMN"/>
    <property type="match status" value="1"/>
</dbReference>
<evidence type="ECO:0000313" key="6">
    <source>
        <dbReference type="Proteomes" id="UP000550508"/>
    </source>
</evidence>
<accession>A0A849VVZ1</accession>
<dbReference type="InterPro" id="IPR045247">
    <property type="entry name" value="Oye-like"/>
</dbReference>
<evidence type="ECO:0000256" key="2">
    <source>
        <dbReference type="ARBA" id="ARBA00005979"/>
    </source>
</evidence>
<dbReference type="Pfam" id="PF00724">
    <property type="entry name" value="Oxidored_FMN"/>
    <property type="match status" value="1"/>
</dbReference>
<dbReference type="PANTHER" id="PTHR22893">
    <property type="entry name" value="NADH OXIDOREDUCTASE-RELATED"/>
    <property type="match status" value="1"/>
</dbReference>
<dbReference type="InterPro" id="IPR013785">
    <property type="entry name" value="Aldolase_TIM"/>
</dbReference>
<organism evidence="5 6">
    <name type="scientific">Phyllobacterium pellucidum</name>
    <dbReference type="NCBI Taxonomy" id="2740464"/>
    <lineage>
        <taxon>Bacteria</taxon>
        <taxon>Pseudomonadati</taxon>
        <taxon>Pseudomonadota</taxon>
        <taxon>Alphaproteobacteria</taxon>
        <taxon>Hyphomicrobiales</taxon>
        <taxon>Phyllobacteriaceae</taxon>
        <taxon>Phyllobacterium</taxon>
    </lineage>
</organism>
<keyword evidence="6" id="KW-1185">Reference proteome</keyword>
<evidence type="ECO:0000256" key="1">
    <source>
        <dbReference type="ARBA" id="ARBA00001917"/>
    </source>
</evidence>
<keyword evidence="3" id="KW-0560">Oxidoreductase</keyword>
<dbReference type="GO" id="GO:0010181">
    <property type="term" value="F:FMN binding"/>
    <property type="evidence" value="ECO:0007669"/>
    <property type="project" value="InterPro"/>
</dbReference>
<dbReference type="GO" id="GO:0016628">
    <property type="term" value="F:oxidoreductase activity, acting on the CH-CH group of donors, NAD or NADP as acceptor"/>
    <property type="evidence" value="ECO:0007669"/>
    <property type="project" value="UniProtKB-ARBA"/>
</dbReference>
<gene>
    <name evidence="5" type="ORF">HQ945_21945</name>
</gene>
<dbReference type="Gene3D" id="3.20.20.70">
    <property type="entry name" value="Aldolase class I"/>
    <property type="match status" value="1"/>
</dbReference>
<proteinExistence type="inferred from homology"/>
<dbReference type="GO" id="GO:0005829">
    <property type="term" value="C:cytosol"/>
    <property type="evidence" value="ECO:0007669"/>
    <property type="project" value="UniProtKB-ARBA"/>
</dbReference>
<dbReference type="Proteomes" id="UP000550508">
    <property type="component" value="Unassembled WGS sequence"/>
</dbReference>
<evidence type="ECO:0000259" key="4">
    <source>
        <dbReference type="Pfam" id="PF00724"/>
    </source>
</evidence>
<evidence type="ECO:0000256" key="3">
    <source>
        <dbReference type="ARBA" id="ARBA00023002"/>
    </source>
</evidence>